<reference evidence="1" key="1">
    <citation type="submission" date="2018-11" db="EMBL/GenBank/DDBJ databases">
        <authorList>
            <consortium name="Pathogen Informatics"/>
        </authorList>
    </citation>
    <scope>NUCLEOTIDE SEQUENCE</scope>
</reference>
<name>A0A3S5AL71_9PLAT</name>
<keyword evidence="2" id="KW-1185">Reference proteome</keyword>
<protein>
    <submittedName>
        <fullName evidence="1">Uncharacterized protein</fullName>
    </submittedName>
</protein>
<comment type="caution">
    <text evidence="1">The sequence shown here is derived from an EMBL/GenBank/DDBJ whole genome shotgun (WGS) entry which is preliminary data.</text>
</comment>
<accession>A0A3S5AL71</accession>
<proteinExistence type="predicted"/>
<evidence type="ECO:0000313" key="1">
    <source>
        <dbReference type="EMBL" id="VEL39658.1"/>
    </source>
</evidence>
<gene>
    <name evidence="1" type="ORF">PXEA_LOCUS33098</name>
</gene>
<organism evidence="1 2">
    <name type="scientific">Protopolystoma xenopodis</name>
    <dbReference type="NCBI Taxonomy" id="117903"/>
    <lineage>
        <taxon>Eukaryota</taxon>
        <taxon>Metazoa</taxon>
        <taxon>Spiralia</taxon>
        <taxon>Lophotrochozoa</taxon>
        <taxon>Platyhelminthes</taxon>
        <taxon>Monogenea</taxon>
        <taxon>Polyopisthocotylea</taxon>
        <taxon>Polystomatidea</taxon>
        <taxon>Polystomatidae</taxon>
        <taxon>Protopolystoma</taxon>
    </lineage>
</organism>
<dbReference type="EMBL" id="CAAALY010262098">
    <property type="protein sequence ID" value="VEL39658.1"/>
    <property type="molecule type" value="Genomic_DNA"/>
</dbReference>
<evidence type="ECO:0000313" key="2">
    <source>
        <dbReference type="Proteomes" id="UP000784294"/>
    </source>
</evidence>
<sequence>MESIPYTIQLSDSSSQVGLPTIPSSSSLLCHSARVTLSNGGDRSAWVIAIALPLLDPTTPADQQDKRRHRLRRSRHRLRIRPLTIVSTTLTTFTGFAYSSAQSTDTRAPKPDVPNFVGLEPSRLILPPGGLRDIVIVLPPGLDAVRIHFFHGDEVVRSRTAAGYLNLASSSGTITASSKNPGTYVEALCSSVVSSGQMLSHPVSNLLQPIYGFRFGGRLRTADVLQAFPEERLLETRNECGQLSADKLSRLFLPTLLYPPFLFLYFYN</sequence>
<dbReference type="Proteomes" id="UP000784294">
    <property type="component" value="Unassembled WGS sequence"/>
</dbReference>
<dbReference type="OrthoDB" id="6251301at2759"/>
<dbReference type="AlphaFoldDB" id="A0A3S5AL71"/>